<dbReference type="GO" id="GO:0008936">
    <property type="term" value="F:nicotinamidase activity"/>
    <property type="evidence" value="ECO:0007669"/>
    <property type="project" value="UniProtKB-EC"/>
</dbReference>
<accession>A0A6B2QVS5</accession>
<dbReference type="Gene3D" id="3.40.50.850">
    <property type="entry name" value="Isochorismatase-like"/>
    <property type="match status" value="1"/>
</dbReference>
<keyword evidence="3" id="KW-0479">Metal-binding</keyword>
<evidence type="ECO:0000259" key="9">
    <source>
        <dbReference type="Pfam" id="PF00857"/>
    </source>
</evidence>
<evidence type="ECO:0000313" key="10">
    <source>
        <dbReference type="EMBL" id="NDY82172.1"/>
    </source>
</evidence>
<proteinExistence type="inferred from homology"/>
<dbReference type="SUPFAM" id="SSF52499">
    <property type="entry name" value="Isochorismatase-like hydrolases"/>
    <property type="match status" value="1"/>
</dbReference>
<comment type="similarity">
    <text evidence="1">Belongs to the isochorismatase family.</text>
</comment>
<keyword evidence="2" id="KW-0662">Pyridine nucleotide biosynthesis</keyword>
<dbReference type="Pfam" id="PF00857">
    <property type="entry name" value="Isochorismatase"/>
    <property type="match status" value="1"/>
</dbReference>
<feature type="domain" description="Isochorismatase-like" evidence="9">
    <location>
        <begin position="15"/>
        <end position="206"/>
    </location>
</feature>
<dbReference type="InterPro" id="IPR000868">
    <property type="entry name" value="Isochorismatase-like_dom"/>
</dbReference>
<organism evidence="10">
    <name type="scientific">Sheuella amnicola</name>
    <dbReference type="NCBI Taxonomy" id="2707330"/>
    <lineage>
        <taxon>Bacteria</taxon>
        <taxon>Pseudomonadati</taxon>
        <taxon>Pseudomonadota</taxon>
        <taxon>Betaproteobacteria</taxon>
        <taxon>Burkholderiales</taxon>
        <taxon>Alcaligenaceae</taxon>
        <taxon>Sheuella</taxon>
    </lineage>
</organism>
<dbReference type="GO" id="GO:0046872">
    <property type="term" value="F:metal ion binding"/>
    <property type="evidence" value="ECO:0007669"/>
    <property type="project" value="UniProtKB-KW"/>
</dbReference>
<sequence>MILKSHTFSFGSKDALIVIDVQNGFLPGGNLAVTDGDQIIPIINRLAPKFSNVILTQDWHPADHISFANQHPGKNPFDMIELPYGQQTLWPSHCVQGSDDAAFATDLHIPHAQLIIRKGFDPQVDSYSAFIEANRSTRTGLAGYLNDRGIDTLYLCGLATDFCVAFSAIDAVNLGFKTTVIEDASKAIDLNGSLATAWQNMHTAGVRRIQSSDLST</sequence>
<evidence type="ECO:0000256" key="8">
    <source>
        <dbReference type="ARBA" id="ARBA00072277"/>
    </source>
</evidence>
<evidence type="ECO:0000256" key="4">
    <source>
        <dbReference type="ARBA" id="ARBA00022801"/>
    </source>
</evidence>
<evidence type="ECO:0000256" key="5">
    <source>
        <dbReference type="ARBA" id="ARBA00037900"/>
    </source>
</evidence>
<comment type="caution">
    <text evidence="10">The sequence shown here is derived from an EMBL/GenBank/DDBJ whole genome shotgun (WGS) entry which is preliminary data.</text>
</comment>
<dbReference type="FunFam" id="3.40.50.850:FF:000006">
    <property type="entry name" value="Bifunctional pyrazinamidase/nicotinamidase"/>
    <property type="match status" value="1"/>
</dbReference>
<protein>
    <recommendedName>
        <fullName evidence="8">Nicotinamidase</fullName>
        <ecNumber evidence="6">3.5.1.19</ecNumber>
    </recommendedName>
    <alternativeName>
        <fullName evidence="7">Nicotinamide deamidase</fullName>
    </alternativeName>
</protein>
<keyword evidence="4 10" id="KW-0378">Hydrolase</keyword>
<gene>
    <name evidence="10" type="primary">pncA</name>
    <name evidence="10" type="ORF">G3I67_02900</name>
</gene>
<dbReference type="CDD" id="cd01011">
    <property type="entry name" value="nicotinamidase"/>
    <property type="match status" value="1"/>
</dbReference>
<evidence type="ECO:0000256" key="3">
    <source>
        <dbReference type="ARBA" id="ARBA00022723"/>
    </source>
</evidence>
<dbReference type="EMBL" id="JAAGRN010000002">
    <property type="protein sequence ID" value="NDY82172.1"/>
    <property type="molecule type" value="Genomic_DNA"/>
</dbReference>
<evidence type="ECO:0000256" key="6">
    <source>
        <dbReference type="ARBA" id="ARBA00039017"/>
    </source>
</evidence>
<dbReference type="EC" id="3.5.1.19" evidence="6"/>
<evidence type="ECO:0000256" key="1">
    <source>
        <dbReference type="ARBA" id="ARBA00006336"/>
    </source>
</evidence>
<dbReference type="InterPro" id="IPR036380">
    <property type="entry name" value="Isochorismatase-like_sf"/>
</dbReference>
<reference evidence="10" key="1">
    <citation type="submission" date="2020-02" db="EMBL/GenBank/DDBJ databases">
        <authorList>
            <person name="Chen W.-M."/>
        </authorList>
    </citation>
    <scope>NUCLEOTIDE SEQUENCE</scope>
    <source>
        <strain evidence="10">NBD-18</strain>
    </source>
</reference>
<name>A0A6B2QVS5_9BURK</name>
<comment type="pathway">
    <text evidence="5">Cofactor biosynthesis; nicotinate biosynthesis; nicotinate from nicotinamide: step 1/1.</text>
</comment>
<dbReference type="GO" id="GO:0019363">
    <property type="term" value="P:pyridine nucleotide biosynthetic process"/>
    <property type="evidence" value="ECO:0007669"/>
    <property type="project" value="UniProtKB-KW"/>
</dbReference>
<dbReference type="AlphaFoldDB" id="A0A6B2QVS5"/>
<evidence type="ECO:0000256" key="2">
    <source>
        <dbReference type="ARBA" id="ARBA00022642"/>
    </source>
</evidence>
<evidence type="ECO:0000256" key="7">
    <source>
        <dbReference type="ARBA" id="ARBA00043224"/>
    </source>
</evidence>
<dbReference type="PANTHER" id="PTHR11080:SF2">
    <property type="entry name" value="LD05707P"/>
    <property type="match status" value="1"/>
</dbReference>
<dbReference type="NCBIfam" id="NF008623">
    <property type="entry name" value="PRK11609.1"/>
    <property type="match status" value="1"/>
</dbReference>
<dbReference type="InterPro" id="IPR052347">
    <property type="entry name" value="Isochorismatase_Nicotinamidase"/>
</dbReference>
<dbReference type="PANTHER" id="PTHR11080">
    <property type="entry name" value="PYRAZINAMIDASE/NICOTINAMIDASE"/>
    <property type="match status" value="1"/>
</dbReference>